<dbReference type="Proteomes" id="UP000663193">
    <property type="component" value="Chromosome 13"/>
</dbReference>
<reference evidence="2" key="1">
    <citation type="journal article" date="2021" name="BMC Genomics">
        <title>Chromosome-level genome assembly and manually-curated proteome of model necrotroph Parastagonospora nodorum Sn15 reveals a genome-wide trove of candidate effector homologs, and redundancy of virulence-related functions within an accessory chromosome.</title>
        <authorList>
            <person name="Bertazzoni S."/>
            <person name="Jones D.A.B."/>
            <person name="Phan H.T."/>
            <person name="Tan K.-C."/>
            <person name="Hane J.K."/>
        </authorList>
    </citation>
    <scope>NUCLEOTIDE SEQUENCE [LARGE SCALE GENOMIC DNA]</scope>
    <source>
        <strain evidence="2">SN15 / ATCC MYA-4574 / FGSC 10173)</strain>
    </source>
</reference>
<dbReference type="OMA" id="MEAHREF"/>
<accession>A0A7U2I7A0</accession>
<dbReference type="AlphaFoldDB" id="A0A7U2I7A0"/>
<organism evidence="1 2">
    <name type="scientific">Phaeosphaeria nodorum (strain SN15 / ATCC MYA-4574 / FGSC 10173)</name>
    <name type="common">Glume blotch fungus</name>
    <name type="synonym">Parastagonospora nodorum</name>
    <dbReference type="NCBI Taxonomy" id="321614"/>
    <lineage>
        <taxon>Eukaryota</taxon>
        <taxon>Fungi</taxon>
        <taxon>Dikarya</taxon>
        <taxon>Ascomycota</taxon>
        <taxon>Pezizomycotina</taxon>
        <taxon>Dothideomycetes</taxon>
        <taxon>Pleosporomycetidae</taxon>
        <taxon>Pleosporales</taxon>
        <taxon>Pleosporineae</taxon>
        <taxon>Phaeosphaeriaceae</taxon>
        <taxon>Parastagonospora</taxon>
    </lineage>
</organism>
<dbReference type="VEuPathDB" id="FungiDB:JI435_051530"/>
<gene>
    <name evidence="1" type="ORF">JI435_051530</name>
</gene>
<name>A0A7U2I7A0_PHANO</name>
<evidence type="ECO:0000313" key="2">
    <source>
        <dbReference type="Proteomes" id="UP000663193"/>
    </source>
</evidence>
<sequence length="246" mass="27268">MATENSSRTGTAWAPALIGVAKVRVVEASDTKDYFISELLLEKRTSSFAKLVCENTGDGGIFEVTECQITTFDIFTAWLNAEPECLFSPLSTNPIGDNFWISGVPLIQLHIFAGEYNIPELADDALRRFTSLVHLIGGKTKIPHVFAVDIYVFPTLEEVGYVYSNTSAESPLRPIIVNAFCTTDQDLGYLLMEAHREFLVDVIIHMQGMQDKLKGVMGFIGLSDGNPERGWIWPKAKKSSRNGWGV</sequence>
<keyword evidence="2" id="KW-1185">Reference proteome</keyword>
<protein>
    <recommendedName>
        <fullName evidence="3">BTB domain-containing protein</fullName>
    </recommendedName>
</protein>
<dbReference type="EMBL" id="CP069035">
    <property type="protein sequence ID" value="QRD02178.1"/>
    <property type="molecule type" value="Genomic_DNA"/>
</dbReference>
<evidence type="ECO:0008006" key="3">
    <source>
        <dbReference type="Google" id="ProtNLM"/>
    </source>
</evidence>
<evidence type="ECO:0000313" key="1">
    <source>
        <dbReference type="EMBL" id="QRD02178.1"/>
    </source>
</evidence>
<proteinExistence type="predicted"/>